<organism evidence="1 2">
    <name type="scientific">candidate division WOR_3 bacterium SM23_42</name>
    <dbReference type="NCBI Taxonomy" id="1703779"/>
    <lineage>
        <taxon>Bacteria</taxon>
        <taxon>Bacteria division WOR-3</taxon>
    </lineage>
</organism>
<evidence type="ECO:0000313" key="1">
    <source>
        <dbReference type="EMBL" id="KPK63705.1"/>
    </source>
</evidence>
<dbReference type="AlphaFoldDB" id="A0A0S8FSL0"/>
<evidence type="ECO:0008006" key="3">
    <source>
        <dbReference type="Google" id="ProtNLM"/>
    </source>
</evidence>
<reference evidence="1 2" key="1">
    <citation type="journal article" date="2015" name="Microbiome">
        <title>Genomic resolution of linkages in carbon, nitrogen, and sulfur cycling among widespread estuary sediment bacteria.</title>
        <authorList>
            <person name="Baker B.J."/>
            <person name="Lazar C.S."/>
            <person name="Teske A.P."/>
            <person name="Dick G.J."/>
        </authorList>
    </citation>
    <scope>NUCLEOTIDE SEQUENCE [LARGE SCALE GENOMIC DNA]</scope>
    <source>
        <strain evidence="1">SM23_42</strain>
    </source>
</reference>
<comment type="caution">
    <text evidence="1">The sequence shown here is derived from an EMBL/GenBank/DDBJ whole genome shotgun (WGS) entry which is preliminary data.</text>
</comment>
<protein>
    <recommendedName>
        <fullName evidence="3">4-vinyl reductase 4VR domain-containing protein</fullName>
    </recommendedName>
</protein>
<evidence type="ECO:0000313" key="2">
    <source>
        <dbReference type="Proteomes" id="UP000051373"/>
    </source>
</evidence>
<dbReference type="Proteomes" id="UP000051373">
    <property type="component" value="Unassembled WGS sequence"/>
</dbReference>
<name>A0A0S8FSL0_UNCW3</name>
<dbReference type="Gene3D" id="3.30.1380.20">
    <property type="entry name" value="Trafficking protein particle complex subunit 3"/>
    <property type="match status" value="1"/>
</dbReference>
<dbReference type="EMBL" id="LJUJ01000009">
    <property type="protein sequence ID" value="KPK63705.1"/>
    <property type="molecule type" value="Genomic_DNA"/>
</dbReference>
<dbReference type="STRING" id="1703779.AMJ83_05760"/>
<proteinExistence type="predicted"/>
<gene>
    <name evidence="1" type="ORF">AMJ83_05760</name>
</gene>
<accession>A0A0S8FSL0</accession>
<sequence length="228" mass="26265">MKEDFEKYWLGKFSRSMEDIIGKEAKDKIMDGSDGFSDSSDRNEVISWSKRAMEDLDELVDAENRIEIMTRCACEYPKSELREMRKKYEETRSVEMAHGMLRDKFVFFLKDALHLDTGLINDIMDRGWGVAGRLEGNKIIATKIPKSGYLVDYMNETDAVKKRAIYCHCPRVREALKRGVQISPTYCYCGAGFYKGIWEEILQKPVKVEVLESVMRGDDVCKIAISLP</sequence>